<dbReference type="Proteomes" id="UP000677244">
    <property type="component" value="Unassembled WGS sequence"/>
</dbReference>
<sequence>MVNSASTISSLWQYSDVQVRKADYIKLRNIVLSYNVNNAITRKLKMTGIRLSAQANNLWYWSAAGDDIDPETYSINSRTRAVQIPKSFVFALKVNF</sequence>
<evidence type="ECO:0008006" key="3">
    <source>
        <dbReference type="Google" id="ProtNLM"/>
    </source>
</evidence>
<dbReference type="RefSeq" id="WP_209140979.1">
    <property type="nucleotide sequence ID" value="NZ_JAGHKO010000005.1"/>
</dbReference>
<gene>
    <name evidence="1" type="ORF">J7I42_21725</name>
</gene>
<comment type="caution">
    <text evidence="1">The sequence shown here is derived from an EMBL/GenBank/DDBJ whole genome shotgun (WGS) entry which is preliminary data.</text>
</comment>
<evidence type="ECO:0000313" key="2">
    <source>
        <dbReference type="Proteomes" id="UP000677244"/>
    </source>
</evidence>
<name>A0ABS3YYC0_9BACT</name>
<accession>A0ABS3YYC0</accession>
<reference evidence="1 2" key="1">
    <citation type="submission" date="2021-03" db="EMBL/GenBank/DDBJ databases">
        <title>Assistant Professor.</title>
        <authorList>
            <person name="Huq M.A."/>
        </authorList>
    </citation>
    <scope>NUCLEOTIDE SEQUENCE [LARGE SCALE GENOMIC DNA]</scope>
    <source>
        <strain evidence="1 2">MAH-29</strain>
    </source>
</reference>
<proteinExistence type="predicted"/>
<keyword evidence="2" id="KW-1185">Reference proteome</keyword>
<organism evidence="1 2">
    <name type="scientific">Niastella soli</name>
    <dbReference type="NCBI Taxonomy" id="2821487"/>
    <lineage>
        <taxon>Bacteria</taxon>
        <taxon>Pseudomonadati</taxon>
        <taxon>Bacteroidota</taxon>
        <taxon>Chitinophagia</taxon>
        <taxon>Chitinophagales</taxon>
        <taxon>Chitinophagaceae</taxon>
        <taxon>Niastella</taxon>
    </lineage>
</organism>
<dbReference type="EMBL" id="JAGHKO010000005">
    <property type="protein sequence ID" value="MBO9202925.1"/>
    <property type="molecule type" value="Genomic_DNA"/>
</dbReference>
<protein>
    <recommendedName>
        <fullName evidence="3">TonB-dependent receptor-like beta-barrel domain-containing protein</fullName>
    </recommendedName>
</protein>
<evidence type="ECO:0000313" key="1">
    <source>
        <dbReference type="EMBL" id="MBO9202925.1"/>
    </source>
</evidence>